<dbReference type="EMBL" id="QNGE01003966">
    <property type="protein sequence ID" value="KAA3673389.1"/>
    <property type="molecule type" value="Genomic_DNA"/>
</dbReference>
<accession>A0A5J4NDR8</accession>
<dbReference type="GO" id="GO:0003746">
    <property type="term" value="F:translation elongation factor activity"/>
    <property type="evidence" value="ECO:0007669"/>
    <property type="project" value="UniProtKB-KW"/>
</dbReference>
<evidence type="ECO:0000313" key="4">
    <source>
        <dbReference type="EMBL" id="KAA3673389.1"/>
    </source>
</evidence>
<name>A0A5J4NDR8_9TREM</name>
<dbReference type="Gene3D" id="3.40.50.300">
    <property type="entry name" value="P-loop containing nucleotide triphosphate hydrolases"/>
    <property type="match status" value="1"/>
</dbReference>
<dbReference type="GO" id="GO:0003924">
    <property type="term" value="F:GTPase activity"/>
    <property type="evidence" value="ECO:0007669"/>
    <property type="project" value="InterPro"/>
</dbReference>
<dbReference type="AlphaFoldDB" id="A0A5J4NDR8"/>
<keyword evidence="5" id="KW-1185">Reference proteome</keyword>
<evidence type="ECO:0000313" key="5">
    <source>
        <dbReference type="Proteomes" id="UP000324629"/>
    </source>
</evidence>
<dbReference type="InterPro" id="IPR050100">
    <property type="entry name" value="TRAFAC_GTPase_members"/>
</dbReference>
<organism evidence="4 5">
    <name type="scientific">Paragonimus westermani</name>
    <dbReference type="NCBI Taxonomy" id="34504"/>
    <lineage>
        <taxon>Eukaryota</taxon>
        <taxon>Metazoa</taxon>
        <taxon>Spiralia</taxon>
        <taxon>Lophotrochozoa</taxon>
        <taxon>Platyhelminthes</taxon>
        <taxon>Trematoda</taxon>
        <taxon>Digenea</taxon>
        <taxon>Plagiorchiida</taxon>
        <taxon>Troglotremata</taxon>
        <taxon>Troglotrematidae</taxon>
        <taxon>Paragonimus</taxon>
    </lineage>
</organism>
<feature type="domain" description="Tr-type G" evidence="3">
    <location>
        <begin position="6"/>
        <end position="88"/>
    </location>
</feature>
<dbReference type="InterPro" id="IPR000795">
    <property type="entry name" value="T_Tr_GTP-bd_dom"/>
</dbReference>
<evidence type="ECO:0000256" key="1">
    <source>
        <dbReference type="ARBA" id="ARBA00022741"/>
    </source>
</evidence>
<protein>
    <submittedName>
        <fullName evidence="4">Elongation factor 1-alpha</fullName>
    </submittedName>
</protein>
<keyword evidence="2" id="KW-0342">GTP-binding</keyword>
<keyword evidence="4" id="KW-0648">Protein biosynthesis</keyword>
<dbReference type="PANTHER" id="PTHR23115">
    <property type="entry name" value="TRANSLATION FACTOR"/>
    <property type="match status" value="1"/>
</dbReference>
<gene>
    <name evidence="4" type="ORF">DEA37_0015155</name>
</gene>
<dbReference type="Proteomes" id="UP000324629">
    <property type="component" value="Unassembled WGS sequence"/>
</dbReference>
<keyword evidence="1" id="KW-0547">Nucleotide-binding</keyword>
<proteinExistence type="predicted"/>
<dbReference type="SUPFAM" id="SSF52540">
    <property type="entry name" value="P-loop containing nucleoside triphosphate hydrolases"/>
    <property type="match status" value="1"/>
</dbReference>
<keyword evidence="4" id="KW-0251">Elongation factor</keyword>
<evidence type="ECO:0000259" key="3">
    <source>
        <dbReference type="Pfam" id="PF00009"/>
    </source>
</evidence>
<dbReference type="Pfam" id="PF00009">
    <property type="entry name" value="GTP_EFTU"/>
    <property type="match status" value="1"/>
</dbReference>
<dbReference type="InterPro" id="IPR027417">
    <property type="entry name" value="P-loop_NTPase"/>
</dbReference>
<evidence type="ECO:0000256" key="2">
    <source>
        <dbReference type="ARBA" id="ARBA00023134"/>
    </source>
</evidence>
<comment type="caution">
    <text evidence="4">The sequence shown here is derived from an EMBL/GenBank/DDBJ whole genome shotgun (WGS) entry which is preliminary data.</text>
</comment>
<reference evidence="4 5" key="1">
    <citation type="journal article" date="2019" name="Gigascience">
        <title>Whole-genome sequence of the oriental lung fluke Paragonimus westermani.</title>
        <authorList>
            <person name="Oey H."/>
            <person name="Zakrzewski M."/>
            <person name="Narain K."/>
            <person name="Devi K.R."/>
            <person name="Agatsuma T."/>
            <person name="Nawaratna S."/>
            <person name="Gobert G.N."/>
            <person name="Jones M.K."/>
            <person name="Ragan M.A."/>
            <person name="McManus D.P."/>
            <person name="Krause L."/>
        </authorList>
    </citation>
    <scope>NUCLEOTIDE SEQUENCE [LARGE SCALE GENOMIC DNA]</scope>
    <source>
        <strain evidence="4 5">IND2009</strain>
    </source>
</reference>
<sequence length="100" mass="11166">MPEVKLHLNTVVTGHVESKKSTTTGHLICKCGGIDKQATEKFEKETTEMGNGSLKHTWVLNKLRAERERGIAIDIALWKFETTNYQVTSGSSTFETNPTK</sequence>
<dbReference type="GO" id="GO:0005525">
    <property type="term" value="F:GTP binding"/>
    <property type="evidence" value="ECO:0007669"/>
    <property type="project" value="UniProtKB-KW"/>
</dbReference>